<evidence type="ECO:0000256" key="2">
    <source>
        <dbReference type="ARBA" id="ARBA00008203"/>
    </source>
</evidence>
<name>K0KNS1_WICCF</name>
<feature type="transmembrane region" description="Helical" evidence="10">
    <location>
        <begin position="267"/>
        <end position="292"/>
    </location>
</feature>
<dbReference type="eggNOG" id="ENOG502RXHV">
    <property type="taxonomic scope" value="Eukaryota"/>
</dbReference>
<sequence length="308" mass="35932">MYWKSFIAQIFVVSLCFQSACCSVPLIVYSHLLVPKLQAYINNFKHLEFPIERLNEVTKKAIEPCTSDAYVLVNHPGLTLEDLQDPSLFKFLRTYMLMSSSLGAIPRAEKPVDFDKLEDLAISRCGAHKIEVDGLEEVPTYIDSRTRVIRVNFPRLPEDPEERKEALIKADEALRHTLRKLPSPHHTMIYTNQEPGVLNKLKERKYSKLDIFEDITREPTRQYEVERNIKEKKVEPYFHEKRTNLIDRKASEPPKFFDADFLIENEVLVLGIVGITLVLFIHQTFLLLKFLVKRAFRSNKQVEEKKNK</sequence>
<evidence type="ECO:0000256" key="1">
    <source>
        <dbReference type="ARBA" id="ARBA00004115"/>
    </source>
</evidence>
<dbReference type="GO" id="GO:0005789">
    <property type="term" value="C:endoplasmic reticulum membrane"/>
    <property type="evidence" value="ECO:0007669"/>
    <property type="project" value="UniProtKB-SubCell"/>
</dbReference>
<evidence type="ECO:0000256" key="6">
    <source>
        <dbReference type="ARBA" id="ARBA00022824"/>
    </source>
</evidence>
<evidence type="ECO:0000313" key="12">
    <source>
        <dbReference type="EMBL" id="CCH43807.1"/>
    </source>
</evidence>
<dbReference type="PANTHER" id="PTHR28285:SF1">
    <property type="entry name" value="PROTEIN BIG1"/>
    <property type="match status" value="1"/>
</dbReference>
<dbReference type="EMBL" id="CAIF01000090">
    <property type="protein sequence ID" value="CCH43807.1"/>
    <property type="molecule type" value="Genomic_DNA"/>
</dbReference>
<evidence type="ECO:0000256" key="4">
    <source>
        <dbReference type="ARBA" id="ARBA00022692"/>
    </source>
</evidence>
<dbReference type="STRING" id="1206466.K0KNS1"/>
<keyword evidence="4 10" id="KW-0812">Transmembrane</keyword>
<comment type="similarity">
    <text evidence="2">Belongs to the BIG1 family.</text>
</comment>
<accession>K0KNS1</accession>
<organism evidence="12 13">
    <name type="scientific">Wickerhamomyces ciferrii (strain ATCC 14091 / BCRC 22168 / CBS 111 / JCM 3599 / NBRC 0793 / NRRL Y-1031 F-60-10)</name>
    <name type="common">Yeast</name>
    <name type="synonym">Pichia ciferrii</name>
    <dbReference type="NCBI Taxonomy" id="1206466"/>
    <lineage>
        <taxon>Eukaryota</taxon>
        <taxon>Fungi</taxon>
        <taxon>Dikarya</taxon>
        <taxon>Ascomycota</taxon>
        <taxon>Saccharomycotina</taxon>
        <taxon>Saccharomycetes</taxon>
        <taxon>Phaffomycetales</taxon>
        <taxon>Wickerhamomycetaceae</taxon>
        <taxon>Wickerhamomyces</taxon>
    </lineage>
</organism>
<dbReference type="Proteomes" id="UP000009328">
    <property type="component" value="Unassembled WGS sequence"/>
</dbReference>
<keyword evidence="9" id="KW-0961">Cell wall biogenesis/degradation</keyword>
<evidence type="ECO:0000313" key="13">
    <source>
        <dbReference type="Proteomes" id="UP000009328"/>
    </source>
</evidence>
<dbReference type="AlphaFoldDB" id="K0KNS1"/>
<dbReference type="GO" id="GO:0071555">
    <property type="term" value="P:cell wall organization"/>
    <property type="evidence" value="ECO:0007669"/>
    <property type="project" value="UniProtKB-KW"/>
</dbReference>
<dbReference type="FunCoup" id="K0KNS1">
    <property type="interactions" value="26"/>
</dbReference>
<dbReference type="GO" id="GO:0009272">
    <property type="term" value="P:fungal-type cell wall biogenesis"/>
    <property type="evidence" value="ECO:0007669"/>
    <property type="project" value="TreeGrafter"/>
</dbReference>
<evidence type="ECO:0000256" key="10">
    <source>
        <dbReference type="SAM" id="Phobius"/>
    </source>
</evidence>
<dbReference type="GO" id="GO:0006078">
    <property type="term" value="P:(1-&gt;6)-beta-D-glucan biosynthetic process"/>
    <property type="evidence" value="ECO:0007669"/>
    <property type="project" value="TreeGrafter"/>
</dbReference>
<comment type="subcellular location">
    <subcellularLocation>
        <location evidence="1">Endoplasmic reticulum membrane</location>
        <topology evidence="1">Single-pass type I membrane protein</topology>
    </subcellularLocation>
</comment>
<evidence type="ECO:0000256" key="9">
    <source>
        <dbReference type="ARBA" id="ARBA00023316"/>
    </source>
</evidence>
<keyword evidence="13" id="KW-1185">Reference proteome</keyword>
<evidence type="ECO:0000256" key="8">
    <source>
        <dbReference type="ARBA" id="ARBA00023136"/>
    </source>
</evidence>
<comment type="caution">
    <text evidence="12">The sequence shown here is derived from an EMBL/GenBank/DDBJ whole genome shotgun (WGS) entry which is preliminary data.</text>
</comment>
<dbReference type="HOGENOM" id="CLU_067894_0_0_1"/>
<evidence type="ECO:0000256" key="7">
    <source>
        <dbReference type="ARBA" id="ARBA00022989"/>
    </source>
</evidence>
<keyword evidence="7 10" id="KW-1133">Transmembrane helix</keyword>
<evidence type="ECO:0000256" key="5">
    <source>
        <dbReference type="ARBA" id="ARBA00022729"/>
    </source>
</evidence>
<keyword evidence="6" id="KW-0256">Endoplasmic reticulum</keyword>
<reference evidence="12 13" key="1">
    <citation type="journal article" date="2012" name="Eukaryot. Cell">
        <title>Draft genome sequence of Wickerhamomyces ciferrii NRRL Y-1031 F-60-10.</title>
        <authorList>
            <person name="Schneider J."/>
            <person name="Andrea H."/>
            <person name="Blom J."/>
            <person name="Jaenicke S."/>
            <person name="Ruckert C."/>
            <person name="Schorsch C."/>
            <person name="Szczepanowski R."/>
            <person name="Farwick M."/>
            <person name="Goesmann A."/>
            <person name="Puhler A."/>
            <person name="Schaffer S."/>
            <person name="Tauch A."/>
            <person name="Kohler T."/>
            <person name="Brinkrolf K."/>
        </authorList>
    </citation>
    <scope>NUCLEOTIDE SEQUENCE [LARGE SCALE GENOMIC DNA]</scope>
    <source>
        <strain evidence="13">ATCC 14091 / BCRC 22168 / CBS 111 / JCM 3599 / NBRC 0793 / NRRL Y-1031 F-60-10</strain>
    </source>
</reference>
<evidence type="ECO:0000256" key="11">
    <source>
        <dbReference type="SAM" id="SignalP"/>
    </source>
</evidence>
<protein>
    <recommendedName>
        <fullName evidence="3">Protein BIG1</fullName>
    </recommendedName>
</protein>
<keyword evidence="8 10" id="KW-0472">Membrane</keyword>
<evidence type="ECO:0000256" key="3">
    <source>
        <dbReference type="ARBA" id="ARBA00022089"/>
    </source>
</evidence>
<dbReference type="InterPro" id="IPR037654">
    <property type="entry name" value="Big1"/>
</dbReference>
<feature type="chain" id="PRO_5003834438" description="Protein BIG1" evidence="11">
    <location>
        <begin position="23"/>
        <end position="308"/>
    </location>
</feature>
<keyword evidence="5 11" id="KW-0732">Signal</keyword>
<gene>
    <name evidence="12" type="ORF">BN7_3361</name>
</gene>
<feature type="signal peptide" evidence="11">
    <location>
        <begin position="1"/>
        <end position="22"/>
    </location>
</feature>
<dbReference type="PANTHER" id="PTHR28285">
    <property type="entry name" value="PROTEIN BIG1"/>
    <property type="match status" value="1"/>
</dbReference>
<dbReference type="InParanoid" id="K0KNS1"/>
<proteinExistence type="inferred from homology"/>